<keyword evidence="4" id="KW-1185">Reference proteome</keyword>
<feature type="compositionally biased region" description="Low complexity" evidence="1">
    <location>
        <begin position="492"/>
        <end position="508"/>
    </location>
</feature>
<comment type="caution">
    <text evidence="3">The sequence shown here is derived from an EMBL/GenBank/DDBJ whole genome shotgun (WGS) entry which is preliminary data.</text>
</comment>
<dbReference type="EMBL" id="JAVRRA010016530">
    <property type="protein sequence ID" value="KAK5201672.1"/>
    <property type="molecule type" value="Genomic_DNA"/>
</dbReference>
<feature type="region of interest" description="Disordered" evidence="1">
    <location>
        <begin position="428"/>
        <end position="451"/>
    </location>
</feature>
<feature type="region of interest" description="Disordered" evidence="1">
    <location>
        <begin position="336"/>
        <end position="407"/>
    </location>
</feature>
<evidence type="ECO:0000313" key="4">
    <source>
        <dbReference type="Proteomes" id="UP001357485"/>
    </source>
</evidence>
<dbReference type="SUPFAM" id="SSF51905">
    <property type="entry name" value="FAD/NAD(P)-binding domain"/>
    <property type="match status" value="1"/>
</dbReference>
<name>A0ABR0LRC9_9PEZI</name>
<proteinExistence type="predicted"/>
<accession>A0ABR0LRC9</accession>
<gene>
    <name evidence="3" type="ORF">LTR16_001853</name>
</gene>
<evidence type="ECO:0000259" key="2">
    <source>
        <dbReference type="Pfam" id="PF01266"/>
    </source>
</evidence>
<dbReference type="InterPro" id="IPR006076">
    <property type="entry name" value="FAD-dep_OxRdtase"/>
</dbReference>
<feature type="compositionally biased region" description="Gly residues" evidence="1">
    <location>
        <begin position="385"/>
        <end position="399"/>
    </location>
</feature>
<feature type="compositionally biased region" description="Pro residues" evidence="1">
    <location>
        <begin position="482"/>
        <end position="491"/>
    </location>
</feature>
<feature type="domain" description="FAD dependent oxidoreductase" evidence="2">
    <location>
        <begin position="42"/>
        <end position="202"/>
    </location>
</feature>
<feature type="domain" description="FAD dependent oxidoreductase" evidence="2">
    <location>
        <begin position="257"/>
        <end position="546"/>
    </location>
</feature>
<dbReference type="Pfam" id="PF01266">
    <property type="entry name" value="DAO"/>
    <property type="match status" value="2"/>
</dbReference>
<sequence length="613" mass="64278">MSSKNGRATLPTPSPSFSFWHTEPSPLLLGHRSTRDLPPYADVVIVGSGITGAAAAYHLAHDARAKGMSVLMLEAREACWGATGRNGGHCQPLLLSHPCTPSIPLFELSNYRAIQSLIAAHAIDCEFVVQPSVRAFYSVALFAAAEANIAILIETAPHLAALLTVVRDRPALERLRVPNAVGAVISQPAARLWPYKLVARVLGDLLTAPAATDSTPSFNLQTQTPVTWLAAIPLSSSAPAASVPASSSRATPAPAPRWELQTPRGSLRARSVILATNAYTSYLLPAFADLIVPVRGQMSALLPPKRPISSPLRGLRHSYGFLGAQPGQHDYLVERDENEDEETEDYLIQRSETPQADEGGDDSDGKGEEGGGVGLSGIPRPGNGRAPGGGELLFGGGRSEGPSIGLCDDGVVDERVARYLRRALPRLMGAEKGGPGPGSGTERKQEGTEELEATHEWTGIMGYSRDGLPWVGAVPASLAPPLPVPSSPPLPTSTSPPNTNSPPTATNTHELKPDERPAMADGLYISAGYTGHGMPNAWLCGKAVVRMLLAADASVGTTRAKDGVGVKVGDGAGEEMDDALPPAYAVTEERVRRARMRPGVGMLGTGVEAAGSV</sequence>
<feature type="compositionally biased region" description="Acidic residues" evidence="1">
    <location>
        <begin position="336"/>
        <end position="345"/>
    </location>
</feature>
<reference evidence="3 4" key="1">
    <citation type="submission" date="2023-08" db="EMBL/GenBank/DDBJ databases">
        <title>Black Yeasts Isolated from many extreme environments.</title>
        <authorList>
            <person name="Coleine C."/>
            <person name="Stajich J.E."/>
            <person name="Selbmann L."/>
        </authorList>
    </citation>
    <scope>NUCLEOTIDE SEQUENCE [LARGE SCALE GENOMIC DNA]</scope>
    <source>
        <strain evidence="3 4">CCFEE 536</strain>
    </source>
</reference>
<evidence type="ECO:0000256" key="1">
    <source>
        <dbReference type="SAM" id="MobiDB-lite"/>
    </source>
</evidence>
<dbReference type="Gene3D" id="3.30.9.10">
    <property type="entry name" value="D-Amino Acid Oxidase, subunit A, domain 2"/>
    <property type="match status" value="2"/>
</dbReference>
<dbReference type="PANTHER" id="PTHR13847:SF129">
    <property type="entry name" value="FAD DEPENDENT OXIDOREDUCTASE"/>
    <property type="match status" value="1"/>
</dbReference>
<dbReference type="InterPro" id="IPR036188">
    <property type="entry name" value="FAD/NAD-bd_sf"/>
</dbReference>
<organism evidence="3 4">
    <name type="scientific">Cryomyces antarcticus</name>
    <dbReference type="NCBI Taxonomy" id="329879"/>
    <lineage>
        <taxon>Eukaryota</taxon>
        <taxon>Fungi</taxon>
        <taxon>Dikarya</taxon>
        <taxon>Ascomycota</taxon>
        <taxon>Pezizomycotina</taxon>
        <taxon>Dothideomycetes</taxon>
        <taxon>Dothideomycetes incertae sedis</taxon>
        <taxon>Cryomyces</taxon>
    </lineage>
</organism>
<evidence type="ECO:0000313" key="3">
    <source>
        <dbReference type="EMBL" id="KAK5201672.1"/>
    </source>
</evidence>
<dbReference type="Gene3D" id="3.50.50.60">
    <property type="entry name" value="FAD/NAD(P)-binding domain"/>
    <property type="match status" value="2"/>
</dbReference>
<dbReference type="Proteomes" id="UP001357485">
    <property type="component" value="Unassembled WGS sequence"/>
</dbReference>
<feature type="region of interest" description="Disordered" evidence="1">
    <location>
        <begin position="482"/>
        <end position="515"/>
    </location>
</feature>
<feature type="compositionally biased region" description="Basic and acidic residues" evidence="1">
    <location>
        <begin position="441"/>
        <end position="451"/>
    </location>
</feature>
<dbReference type="PANTHER" id="PTHR13847">
    <property type="entry name" value="SARCOSINE DEHYDROGENASE-RELATED"/>
    <property type="match status" value="1"/>
</dbReference>
<protein>
    <recommendedName>
        <fullName evidence="2">FAD dependent oxidoreductase domain-containing protein</fullName>
    </recommendedName>
</protein>